<evidence type="ECO:0000256" key="1">
    <source>
        <dbReference type="SAM" id="MobiDB-lite"/>
    </source>
</evidence>
<keyword evidence="3" id="KW-1185">Reference proteome</keyword>
<feature type="region of interest" description="Disordered" evidence="1">
    <location>
        <begin position="1"/>
        <end position="43"/>
    </location>
</feature>
<sequence>MSKEEKRGYLMALGIDPENPEEFSSKSGSDPQTTKGEKVSVKREGFSSEELRLLQKMPARSGGPSAWLFTKCCGPISWTRTWAIE</sequence>
<feature type="compositionally biased region" description="Polar residues" evidence="1">
    <location>
        <begin position="25"/>
        <end position="34"/>
    </location>
</feature>
<evidence type="ECO:0000313" key="3">
    <source>
        <dbReference type="Proteomes" id="UP000070373"/>
    </source>
</evidence>
<organism evidence="2 3">
    <name type="scientific">candidate division MSBL1 archaeon SCGC-AAA259E17</name>
    <dbReference type="NCBI Taxonomy" id="1698263"/>
    <lineage>
        <taxon>Archaea</taxon>
        <taxon>Methanobacteriati</taxon>
        <taxon>Methanobacteriota</taxon>
        <taxon>candidate division MSBL1</taxon>
    </lineage>
</organism>
<evidence type="ECO:0000313" key="2">
    <source>
        <dbReference type="EMBL" id="KXA92678.1"/>
    </source>
</evidence>
<reference evidence="2 3" key="1">
    <citation type="journal article" date="2016" name="Sci. Rep.">
        <title>Metabolic traits of an uncultured archaeal lineage -MSBL1- from brine pools of the Red Sea.</title>
        <authorList>
            <person name="Mwirichia R."/>
            <person name="Alam I."/>
            <person name="Rashid M."/>
            <person name="Vinu M."/>
            <person name="Ba-Alawi W."/>
            <person name="Anthony Kamau A."/>
            <person name="Kamanda Ngugi D."/>
            <person name="Goker M."/>
            <person name="Klenk H.P."/>
            <person name="Bajic V."/>
            <person name="Stingl U."/>
        </authorList>
    </citation>
    <scope>NUCLEOTIDE SEQUENCE [LARGE SCALE GENOMIC DNA]</scope>
    <source>
        <strain evidence="2">SCGC-AAA259E17</strain>
    </source>
</reference>
<accession>A0A133UEL8</accession>
<dbReference type="Proteomes" id="UP000070373">
    <property type="component" value="Unassembled WGS sequence"/>
</dbReference>
<proteinExistence type="predicted"/>
<name>A0A133UEL8_9EURY</name>
<protein>
    <submittedName>
        <fullName evidence="2">Uncharacterized protein</fullName>
    </submittedName>
</protein>
<dbReference type="EMBL" id="LHXN01000037">
    <property type="protein sequence ID" value="KXA92678.1"/>
    <property type="molecule type" value="Genomic_DNA"/>
</dbReference>
<comment type="caution">
    <text evidence="2">The sequence shown here is derived from an EMBL/GenBank/DDBJ whole genome shotgun (WGS) entry which is preliminary data.</text>
</comment>
<dbReference type="AlphaFoldDB" id="A0A133UEL8"/>
<gene>
    <name evidence="2" type="ORF">AKJ64_02575</name>
</gene>